<sequence>MSKATSAMLTCCSNAFTFISCMANAGMAMISCELLAVPVVAGEESALNTRLLTANSPRSRINWKAVSCSKTSACKLKLTLPSTKSASIKSFESDQSGVSATSFIVMSVVTFNGDIETRHQWRCYLSLR</sequence>
<gene>
    <name evidence="1" type="ORF">MGSAQ_002886</name>
</gene>
<reference evidence="1" key="1">
    <citation type="submission" date="2013-11" db="EMBL/GenBank/DDBJ databases">
        <title>Microbial diversity, functional groups and degradation webs in Northern and Southern Mediterranean and Red Sea marine crude oil polluted sites.</title>
        <authorList>
            <person name="Daffonchio D."/>
            <person name="Mapelli F."/>
            <person name="Ferrer M."/>
            <person name="Richter M."/>
            <person name="Cherif A."/>
            <person name="Malkawi H.I."/>
            <person name="Yakimov M.M."/>
            <person name="Abdel-Fattah Y.R."/>
            <person name="Blaghen M."/>
            <person name="Golyshin P.N."/>
            <person name="Kalogerakis N."/>
            <person name="Boon N."/>
            <person name="Magagnini M."/>
            <person name="Fava F."/>
        </authorList>
    </citation>
    <scope>NUCLEOTIDE SEQUENCE</scope>
</reference>
<evidence type="ECO:0000313" key="1">
    <source>
        <dbReference type="EMBL" id="KTF05622.1"/>
    </source>
</evidence>
<accession>A0A1B6NRS2</accession>
<name>A0A1B6NRS2_9ZZZZ</name>
<organism evidence="1">
    <name type="scientific">marine sediment metagenome</name>
    <dbReference type="NCBI Taxonomy" id="412755"/>
    <lineage>
        <taxon>unclassified sequences</taxon>
        <taxon>metagenomes</taxon>
        <taxon>ecological metagenomes</taxon>
    </lineage>
</organism>
<proteinExistence type="predicted"/>
<protein>
    <submittedName>
        <fullName evidence="1">Secreted protein</fullName>
    </submittedName>
</protein>
<dbReference type="AlphaFoldDB" id="A0A1B6NRS2"/>
<dbReference type="PROSITE" id="PS51257">
    <property type="entry name" value="PROKAR_LIPOPROTEIN"/>
    <property type="match status" value="1"/>
</dbReference>
<comment type="caution">
    <text evidence="1">The sequence shown here is derived from an EMBL/GenBank/DDBJ whole genome shotgun (WGS) entry which is preliminary data.</text>
</comment>
<dbReference type="EMBL" id="AYSL01001674">
    <property type="protein sequence ID" value="KTF05622.1"/>
    <property type="molecule type" value="Genomic_DNA"/>
</dbReference>